<dbReference type="HAMAP" id="MF_03056">
    <property type="entry name" value="TRM82"/>
    <property type="match status" value="1"/>
</dbReference>
<comment type="pathway">
    <text evidence="6">tRNA modification; N(7)-methylguanine-tRNA biosynthesis.</text>
</comment>
<comment type="subcellular location">
    <subcellularLocation>
        <location evidence="1 6">Nucleus</location>
    </subcellularLocation>
</comment>
<keyword evidence="9" id="KW-0812">Transmembrane</keyword>
<evidence type="ECO:0000256" key="9">
    <source>
        <dbReference type="SAM" id="Phobius"/>
    </source>
</evidence>
<keyword evidence="9" id="KW-0472">Membrane</keyword>
<dbReference type="InterPro" id="IPR015943">
    <property type="entry name" value="WD40/YVTN_repeat-like_dom_sf"/>
</dbReference>
<dbReference type="InterPro" id="IPR036322">
    <property type="entry name" value="WD40_repeat_dom_sf"/>
</dbReference>
<feature type="region of interest" description="Disordered" evidence="8">
    <location>
        <begin position="45"/>
        <end position="70"/>
    </location>
</feature>
<evidence type="ECO:0000313" key="12">
    <source>
        <dbReference type="Proteomes" id="UP001274830"/>
    </source>
</evidence>
<dbReference type="SMART" id="SM00320">
    <property type="entry name" value="WD40"/>
    <property type="match status" value="3"/>
</dbReference>
<gene>
    <name evidence="11" type="primary">TRM82</name>
    <name evidence="11" type="ORF">LTR78_008882</name>
</gene>
<dbReference type="Pfam" id="PF00400">
    <property type="entry name" value="WD40"/>
    <property type="match status" value="1"/>
</dbReference>
<organism evidence="11 12">
    <name type="scientific">Recurvomyces mirabilis</name>
    <dbReference type="NCBI Taxonomy" id="574656"/>
    <lineage>
        <taxon>Eukaryota</taxon>
        <taxon>Fungi</taxon>
        <taxon>Dikarya</taxon>
        <taxon>Ascomycota</taxon>
        <taxon>Pezizomycotina</taxon>
        <taxon>Dothideomycetes</taxon>
        <taxon>Dothideomycetidae</taxon>
        <taxon>Mycosphaerellales</taxon>
        <taxon>Teratosphaeriaceae</taxon>
        <taxon>Recurvomyces</taxon>
    </lineage>
</organism>
<dbReference type="Proteomes" id="UP001274830">
    <property type="component" value="Unassembled WGS sequence"/>
</dbReference>
<name>A0AAE0TSN7_9PEZI</name>
<accession>A0AAE0TSN7</accession>
<keyword evidence="12" id="KW-1185">Reference proteome</keyword>
<comment type="similarity">
    <text evidence="6">Belongs to the WD repeat TRM82 family.</text>
</comment>
<evidence type="ECO:0000256" key="2">
    <source>
        <dbReference type="ARBA" id="ARBA00022574"/>
    </source>
</evidence>
<evidence type="ECO:0000256" key="3">
    <source>
        <dbReference type="ARBA" id="ARBA00022694"/>
    </source>
</evidence>
<feature type="region of interest" description="Disordered" evidence="8">
    <location>
        <begin position="482"/>
        <end position="501"/>
    </location>
</feature>
<dbReference type="GeneID" id="89962601"/>
<keyword evidence="5 6" id="KW-0539">Nucleus</keyword>
<dbReference type="AlphaFoldDB" id="A0AAE0TSN7"/>
<feature type="repeat" description="WD" evidence="7">
    <location>
        <begin position="267"/>
        <end position="308"/>
    </location>
</feature>
<feature type="region of interest" description="Disordered" evidence="8">
    <location>
        <begin position="152"/>
        <end position="179"/>
    </location>
</feature>
<dbReference type="PANTHER" id="PTHR16288:SF0">
    <property type="entry name" value="TRNA (GUANINE-N(7)-)-METHYLTRANSFERASE NON-CATALYTIC SUBUNIT WDR4"/>
    <property type="match status" value="1"/>
</dbReference>
<dbReference type="EMBL" id="JAUTXT010000045">
    <property type="protein sequence ID" value="KAK3671247.1"/>
    <property type="molecule type" value="Genomic_DNA"/>
</dbReference>
<protein>
    <submittedName>
        <fullName evidence="11">tRNA (Guanine-N(7)-)-methyltransferase non-catalytic subunit trm82</fullName>
    </submittedName>
</protein>
<sequence>MQHPYQCIAALQSAGGEYSQLVVACGSQLSVVDAANGKVLSTWSAGEDTQAAPQREDAEDERPKKKQKTNKVMVQNRPVVIKLAISPDNEYVVAVTDDKHVRVFSIAGGQLQELSQRSMPKRPCALEVLPDNTTIICGDKFGDVYSLPLIPSEPAEPDVTTGATEEPTPDPEKPSFKPSATNLTVHTVRNRKTLEAQMQQKKFSTKKEPLKFEHQLLLGHVSMLTDIIFATHRADVKGRGYIITADRDEHIRVSRGPPQAHIIENFCLGHKEFISKLCLIAGTKYLVSGGGDDWLGVWDWHAGRLHRKVPLNNDCLPSISGIPDGSGSDVAPNNAALKIVVSGLWTVPCVTDTGAGTALAIALERYAGLLVVPTERLRLKSDGESVLTHIPLDHPVLDVASVGDSMVLSLDARETGQSRLQAFRLHCEDGAGANWNVHSEQKHNLETRLKCLGDAAEEATVDAKLLDDLLYNVGSLRKRRGWAEAGDGDGEAAEENAEVEEHDGVIGDGETDAHELEAFLPPEPRPELIPGQVKSKALTMNSCLAIAVNIGSAAGLVFVNKLIFSDTNLRHALVTFAAIHFAITALALYSVSLPPLHLFERKALSVLKILPLAVAMIAAVVLTNASLAYSSIHFYQIARVLVTPIVADMEFIILKKRIPVLAAVTLIPVCAGVGVVSYFDTAATADVDGVSTDGSRTSLLGICFALISLVASATYTVMIKKYHDSTGCGSAQLLLNQSPVSVLVMLYIIPISDDITVWRSVGVSIWAIILLSGFLACGLHITQFQIVDGAGPVASTVVGHAKICLIIAIGWIHSRRSLQDGSMVGILLALGGIIAYSIVTMRASR</sequence>
<evidence type="ECO:0000256" key="1">
    <source>
        <dbReference type="ARBA" id="ARBA00004123"/>
    </source>
</evidence>
<feature type="compositionally biased region" description="Acidic residues" evidence="8">
    <location>
        <begin position="486"/>
        <end position="501"/>
    </location>
</feature>
<evidence type="ECO:0000256" key="4">
    <source>
        <dbReference type="ARBA" id="ARBA00022737"/>
    </source>
</evidence>
<evidence type="ECO:0000313" key="11">
    <source>
        <dbReference type="EMBL" id="KAK3671247.1"/>
    </source>
</evidence>
<keyword evidence="4 6" id="KW-0677">Repeat</keyword>
<feature type="domain" description="Sugar phosphate transporter" evidence="10">
    <location>
        <begin position="558"/>
        <end position="837"/>
    </location>
</feature>
<dbReference type="GO" id="GO:0005829">
    <property type="term" value="C:cytosol"/>
    <property type="evidence" value="ECO:0007669"/>
    <property type="project" value="TreeGrafter"/>
</dbReference>
<feature type="transmembrane region" description="Helical" evidence="9">
    <location>
        <begin position="609"/>
        <end position="629"/>
    </location>
</feature>
<feature type="transmembrane region" description="Helical" evidence="9">
    <location>
        <begin position="571"/>
        <end position="589"/>
    </location>
</feature>
<dbReference type="InterPro" id="IPR001680">
    <property type="entry name" value="WD40_rpt"/>
</dbReference>
<feature type="transmembrane region" description="Helical" evidence="9">
    <location>
        <begin position="824"/>
        <end position="843"/>
    </location>
</feature>
<dbReference type="PANTHER" id="PTHR16288">
    <property type="entry name" value="WD40 REPEAT PROTEIN 4"/>
    <property type="match status" value="1"/>
</dbReference>
<evidence type="ECO:0000259" key="10">
    <source>
        <dbReference type="Pfam" id="PF03151"/>
    </source>
</evidence>
<comment type="function">
    <text evidence="6">Required for the formation of N(7)-methylguanine at position 46 (m7G46) in tRNA. In the complex, it is required to stabilize and induce conformational changes of the catalytic subunit.</text>
</comment>
<dbReference type="Gene3D" id="2.130.10.10">
    <property type="entry name" value="YVTN repeat-like/Quinoprotein amine dehydrogenase"/>
    <property type="match status" value="2"/>
</dbReference>
<evidence type="ECO:0000256" key="6">
    <source>
        <dbReference type="HAMAP-Rule" id="MF_03056"/>
    </source>
</evidence>
<dbReference type="RefSeq" id="XP_064694146.1">
    <property type="nucleotide sequence ID" value="XM_064838061.1"/>
</dbReference>
<evidence type="ECO:0000256" key="8">
    <source>
        <dbReference type="SAM" id="MobiDB-lite"/>
    </source>
</evidence>
<evidence type="ECO:0000256" key="5">
    <source>
        <dbReference type="ARBA" id="ARBA00023242"/>
    </source>
</evidence>
<dbReference type="Pfam" id="PF03151">
    <property type="entry name" value="TPT"/>
    <property type="match status" value="1"/>
</dbReference>
<feature type="transmembrane region" description="Helical" evidence="9">
    <location>
        <begin position="731"/>
        <end position="749"/>
    </location>
</feature>
<dbReference type="GO" id="GO:0043527">
    <property type="term" value="C:tRNA methyltransferase complex"/>
    <property type="evidence" value="ECO:0007669"/>
    <property type="project" value="TreeGrafter"/>
</dbReference>
<dbReference type="InterPro" id="IPR028884">
    <property type="entry name" value="Trm82"/>
</dbReference>
<dbReference type="InterPro" id="IPR004853">
    <property type="entry name" value="Sugar_P_trans_dom"/>
</dbReference>
<feature type="transmembrane region" description="Helical" evidence="9">
    <location>
        <begin position="658"/>
        <end position="679"/>
    </location>
</feature>
<evidence type="ECO:0000256" key="7">
    <source>
        <dbReference type="PROSITE-ProRule" id="PRU00221"/>
    </source>
</evidence>
<dbReference type="GO" id="GO:0106004">
    <property type="term" value="P:tRNA (guanine-N7)-methylation"/>
    <property type="evidence" value="ECO:0007669"/>
    <property type="project" value="UniProtKB-UniRule"/>
</dbReference>
<feature type="transmembrane region" description="Helical" evidence="9">
    <location>
        <begin position="538"/>
        <end position="559"/>
    </location>
</feature>
<reference evidence="11" key="1">
    <citation type="submission" date="2023-07" db="EMBL/GenBank/DDBJ databases">
        <title>Black Yeasts Isolated from many extreme environments.</title>
        <authorList>
            <person name="Coleine C."/>
            <person name="Stajich J.E."/>
            <person name="Selbmann L."/>
        </authorList>
    </citation>
    <scope>NUCLEOTIDE SEQUENCE</scope>
    <source>
        <strain evidence="11">CCFEE 5485</strain>
    </source>
</reference>
<proteinExistence type="inferred from homology"/>
<dbReference type="SUPFAM" id="SSF50978">
    <property type="entry name" value="WD40 repeat-like"/>
    <property type="match status" value="1"/>
</dbReference>
<dbReference type="PROSITE" id="PS50082">
    <property type="entry name" value="WD_REPEATS_2"/>
    <property type="match status" value="1"/>
</dbReference>
<comment type="caution">
    <text evidence="11">The sequence shown here is derived from an EMBL/GenBank/DDBJ whole genome shotgun (WGS) entry which is preliminary data.</text>
</comment>
<keyword evidence="2 6" id="KW-0853">WD repeat</keyword>
<keyword evidence="3 6" id="KW-0819">tRNA processing</keyword>
<dbReference type="GO" id="GO:0005634">
    <property type="term" value="C:nucleus"/>
    <property type="evidence" value="ECO:0007669"/>
    <property type="project" value="UniProtKB-SubCell"/>
</dbReference>
<feature type="transmembrane region" description="Helical" evidence="9">
    <location>
        <begin position="699"/>
        <end position="719"/>
    </location>
</feature>
<keyword evidence="9" id="KW-1133">Transmembrane helix</keyword>
<feature type="transmembrane region" description="Helical" evidence="9">
    <location>
        <begin position="761"/>
        <end position="781"/>
    </location>
</feature>
<feature type="transmembrane region" description="Helical" evidence="9">
    <location>
        <begin position="793"/>
        <end position="812"/>
    </location>
</feature>